<dbReference type="SUPFAM" id="SSF55729">
    <property type="entry name" value="Acyl-CoA N-acyltransferases (Nat)"/>
    <property type="match status" value="1"/>
</dbReference>
<dbReference type="Proteomes" id="UP000177092">
    <property type="component" value="Unassembled WGS sequence"/>
</dbReference>
<sequence>MNIRLARHEDIPQIIILGKQLLDLHLEFDQKYYTLETDFDRNFYNWTAEQIGFPGKFIMVAEENGIITGFISGFIKYLFPWFKTKQVGHISYLVIDKSKRSKGVGKLLEIEAVNWFKTKNLEYAEVYVDEVNQFGKIAWNSYGYQPFKKFLRKSI</sequence>
<accession>A0A1F6AAC8</accession>
<dbReference type="AlphaFoldDB" id="A0A1F6AAC8"/>
<dbReference type="EMBL" id="MFJN01000020">
    <property type="protein sequence ID" value="OGG21536.1"/>
    <property type="molecule type" value="Genomic_DNA"/>
</dbReference>
<feature type="domain" description="N-acetyltransferase" evidence="1">
    <location>
        <begin position="1"/>
        <end position="155"/>
    </location>
</feature>
<dbReference type="CDD" id="cd04301">
    <property type="entry name" value="NAT_SF"/>
    <property type="match status" value="1"/>
</dbReference>
<reference evidence="2 3" key="1">
    <citation type="journal article" date="2016" name="Nat. Commun.">
        <title>Thousands of microbial genomes shed light on interconnected biogeochemical processes in an aquifer system.</title>
        <authorList>
            <person name="Anantharaman K."/>
            <person name="Brown C.T."/>
            <person name="Hug L.A."/>
            <person name="Sharon I."/>
            <person name="Castelle C.J."/>
            <person name="Probst A.J."/>
            <person name="Thomas B.C."/>
            <person name="Singh A."/>
            <person name="Wilkins M.J."/>
            <person name="Karaoz U."/>
            <person name="Brodie E.L."/>
            <person name="Williams K.H."/>
            <person name="Hubbard S.S."/>
            <person name="Banfield J.F."/>
        </authorList>
    </citation>
    <scope>NUCLEOTIDE SEQUENCE [LARGE SCALE GENOMIC DNA]</scope>
</reference>
<dbReference type="PANTHER" id="PTHR43072">
    <property type="entry name" value="N-ACETYLTRANSFERASE"/>
    <property type="match status" value="1"/>
</dbReference>
<name>A0A1F6AAC8_9BACT</name>
<comment type="caution">
    <text evidence="2">The sequence shown here is derived from an EMBL/GenBank/DDBJ whole genome shotgun (WGS) entry which is preliminary data.</text>
</comment>
<organism evidence="2 3">
    <name type="scientific">Candidatus Gottesmanbacteria bacterium RIFCSPHIGHO2_02_FULL_40_13</name>
    <dbReference type="NCBI Taxonomy" id="1798384"/>
    <lineage>
        <taxon>Bacteria</taxon>
        <taxon>Candidatus Gottesmaniibacteriota</taxon>
    </lineage>
</organism>
<dbReference type="InterPro" id="IPR016181">
    <property type="entry name" value="Acyl_CoA_acyltransferase"/>
</dbReference>
<protein>
    <recommendedName>
        <fullName evidence="1">N-acetyltransferase domain-containing protein</fullName>
    </recommendedName>
</protein>
<evidence type="ECO:0000259" key="1">
    <source>
        <dbReference type="PROSITE" id="PS51186"/>
    </source>
</evidence>
<proteinExistence type="predicted"/>
<dbReference type="InterPro" id="IPR000182">
    <property type="entry name" value="GNAT_dom"/>
</dbReference>
<dbReference type="STRING" id="1798384.A3D03_02340"/>
<dbReference type="Gene3D" id="3.40.630.30">
    <property type="match status" value="1"/>
</dbReference>
<dbReference type="Pfam" id="PF00583">
    <property type="entry name" value="Acetyltransf_1"/>
    <property type="match status" value="1"/>
</dbReference>
<gene>
    <name evidence="2" type="ORF">A3D03_02340</name>
</gene>
<dbReference type="PROSITE" id="PS51186">
    <property type="entry name" value="GNAT"/>
    <property type="match status" value="1"/>
</dbReference>
<evidence type="ECO:0000313" key="3">
    <source>
        <dbReference type="Proteomes" id="UP000177092"/>
    </source>
</evidence>
<dbReference type="GO" id="GO:0016747">
    <property type="term" value="F:acyltransferase activity, transferring groups other than amino-acyl groups"/>
    <property type="evidence" value="ECO:0007669"/>
    <property type="project" value="InterPro"/>
</dbReference>
<evidence type="ECO:0000313" key="2">
    <source>
        <dbReference type="EMBL" id="OGG21536.1"/>
    </source>
</evidence>